<protein>
    <submittedName>
        <fullName evidence="2">Uncharacterized protein</fullName>
    </submittedName>
</protein>
<evidence type="ECO:0000313" key="3">
    <source>
        <dbReference type="Proteomes" id="UP000244810"/>
    </source>
</evidence>
<keyword evidence="1" id="KW-0812">Transmembrane</keyword>
<feature type="transmembrane region" description="Helical" evidence="1">
    <location>
        <begin position="128"/>
        <end position="148"/>
    </location>
</feature>
<dbReference type="Proteomes" id="UP000244810">
    <property type="component" value="Unassembled WGS sequence"/>
</dbReference>
<evidence type="ECO:0000256" key="1">
    <source>
        <dbReference type="SAM" id="Phobius"/>
    </source>
</evidence>
<feature type="transmembrane region" description="Helical" evidence="1">
    <location>
        <begin position="96"/>
        <end position="116"/>
    </location>
</feature>
<feature type="transmembrane region" description="Helical" evidence="1">
    <location>
        <begin position="169"/>
        <end position="185"/>
    </location>
</feature>
<evidence type="ECO:0000313" key="2">
    <source>
        <dbReference type="EMBL" id="PVE45683.1"/>
    </source>
</evidence>
<feature type="transmembrane region" description="Helical" evidence="1">
    <location>
        <begin position="231"/>
        <end position="250"/>
    </location>
</feature>
<keyword evidence="3" id="KW-1185">Reference proteome</keyword>
<dbReference type="EMBL" id="QDDR01000013">
    <property type="protein sequence ID" value="PVE45683.1"/>
    <property type="molecule type" value="Genomic_DNA"/>
</dbReference>
<feature type="transmembrane region" description="Helical" evidence="1">
    <location>
        <begin position="256"/>
        <end position="274"/>
    </location>
</feature>
<proteinExistence type="predicted"/>
<accession>A0A2T7ULW0</accession>
<dbReference type="AlphaFoldDB" id="A0A2T7ULW0"/>
<name>A0A2T7ULW0_9RHOB</name>
<dbReference type="RefSeq" id="WP_107751687.1">
    <property type="nucleotide sequence ID" value="NZ_QBKF01000005.1"/>
</dbReference>
<feature type="transmembrane region" description="Helical" evidence="1">
    <location>
        <begin position="200"/>
        <end position="219"/>
    </location>
</feature>
<feature type="transmembrane region" description="Helical" evidence="1">
    <location>
        <begin position="68"/>
        <end position="89"/>
    </location>
</feature>
<comment type="caution">
    <text evidence="2">The sequence shown here is derived from an EMBL/GenBank/DDBJ whole genome shotgun (WGS) entry which is preliminary data.</text>
</comment>
<keyword evidence="1" id="KW-0472">Membrane</keyword>
<gene>
    <name evidence="2" type="ORF">DDE23_20720</name>
</gene>
<organism evidence="2 3">
    <name type="scientific">Pararhodobacter aggregans</name>
    <dbReference type="NCBI Taxonomy" id="404875"/>
    <lineage>
        <taxon>Bacteria</taxon>
        <taxon>Pseudomonadati</taxon>
        <taxon>Pseudomonadota</taxon>
        <taxon>Alphaproteobacteria</taxon>
        <taxon>Rhodobacterales</taxon>
        <taxon>Paracoccaceae</taxon>
        <taxon>Pararhodobacter</taxon>
    </lineage>
</organism>
<reference evidence="2 3" key="1">
    <citation type="journal article" date="2011" name="Syst. Appl. Microbiol.">
        <title>Defluviimonas denitrificans gen. nov., sp. nov., and Pararhodobacter aggregans gen. nov., sp. nov., non-phototrophic Rhodobacteraceae from the biofilter of a marine aquaculture.</title>
        <authorList>
            <person name="Foesel B.U."/>
            <person name="Drake H.L."/>
            <person name="Schramm A."/>
        </authorList>
    </citation>
    <scope>NUCLEOTIDE SEQUENCE [LARGE SCALE GENOMIC DNA]</scope>
    <source>
        <strain evidence="2 3">D1-19</strain>
    </source>
</reference>
<dbReference type="OrthoDB" id="9873357at2"/>
<keyword evidence="1" id="KW-1133">Transmembrane helix</keyword>
<sequence length="276" mass="30004">MILALQLLTLVALFALAALLLRRSAPRFTPAERPAQRSIAVATAGAILGAPFWWFGVPTSFAWLLPPLAFRFLGAAALAFAATGLAILWRPSPARIRLYLGMVALYLAPVVAAVLLLHRDRLDWQTPIAWAFLAVAGGLAISSILALLRAPDLRRGTPPGPTERRIWSAFGLLFALWALALYAWPEAPFPPLFLWATDPLSARLIAVMPATLALMAWMARKRQELGLPAAIGYATYGFWIVIACLLHSLAGRPLPWLYLGAPGLASAWGFARALRR</sequence>